<keyword evidence="1" id="KW-0175">Coiled coil</keyword>
<dbReference type="Proteomes" id="UP000692954">
    <property type="component" value="Unassembled WGS sequence"/>
</dbReference>
<organism evidence="3 4">
    <name type="scientific">Paramecium sonneborni</name>
    <dbReference type="NCBI Taxonomy" id="65129"/>
    <lineage>
        <taxon>Eukaryota</taxon>
        <taxon>Sar</taxon>
        <taxon>Alveolata</taxon>
        <taxon>Ciliophora</taxon>
        <taxon>Intramacronucleata</taxon>
        <taxon>Oligohymenophorea</taxon>
        <taxon>Peniculida</taxon>
        <taxon>Parameciidae</taxon>
        <taxon>Paramecium</taxon>
    </lineage>
</organism>
<dbReference type="OrthoDB" id="304999at2759"/>
<evidence type="ECO:0000313" key="3">
    <source>
        <dbReference type="EMBL" id="CAD8069300.1"/>
    </source>
</evidence>
<keyword evidence="4" id="KW-1185">Reference proteome</keyword>
<evidence type="ECO:0000313" key="4">
    <source>
        <dbReference type="Proteomes" id="UP000692954"/>
    </source>
</evidence>
<dbReference type="EMBL" id="CAJJDN010000025">
    <property type="protein sequence ID" value="CAD8069300.1"/>
    <property type="molecule type" value="Genomic_DNA"/>
</dbReference>
<accession>A0A8S1LMV6</accession>
<proteinExistence type="predicted"/>
<evidence type="ECO:0000256" key="1">
    <source>
        <dbReference type="SAM" id="Coils"/>
    </source>
</evidence>
<dbReference type="AlphaFoldDB" id="A0A8S1LMV6"/>
<gene>
    <name evidence="3" type="ORF">PSON_ATCC_30995.1.T0250180</name>
</gene>
<sequence length="165" mass="19302">MRSQSPLLSPQNYKQTTKLLTPSQNRHVSQLSTGQIKSNTPQTDSKLKKKEFQLLIPQQVSEKLKLFQTANNYYRPNSITKVKPSESPTRIFFKTGYEQQEEIKKLNSENQNLKEIIGKQQEQLKQFLELENIIELNKQLQEKIEILEKDNCLLKQKVEGNNKNE</sequence>
<evidence type="ECO:0000256" key="2">
    <source>
        <dbReference type="SAM" id="MobiDB-lite"/>
    </source>
</evidence>
<feature type="coiled-coil region" evidence="1">
    <location>
        <begin position="103"/>
        <end position="150"/>
    </location>
</feature>
<reference evidence="3" key="1">
    <citation type="submission" date="2021-01" db="EMBL/GenBank/DDBJ databases">
        <authorList>
            <consortium name="Genoscope - CEA"/>
            <person name="William W."/>
        </authorList>
    </citation>
    <scope>NUCLEOTIDE SEQUENCE</scope>
</reference>
<comment type="caution">
    <text evidence="3">The sequence shown here is derived from an EMBL/GenBank/DDBJ whole genome shotgun (WGS) entry which is preliminary data.</text>
</comment>
<protein>
    <submittedName>
        <fullName evidence="3">Uncharacterized protein</fullName>
    </submittedName>
</protein>
<name>A0A8S1LMV6_9CILI</name>
<feature type="region of interest" description="Disordered" evidence="2">
    <location>
        <begin position="1"/>
        <end position="44"/>
    </location>
</feature>